<reference evidence="1 2" key="1">
    <citation type="journal article" date="2012" name="PLoS Pathog.">
        <title>Diverse lifestyles and strategies of plant pathogenesis encoded in the genomes of eighteen Dothideomycetes fungi.</title>
        <authorList>
            <person name="Ohm R.A."/>
            <person name="Feau N."/>
            <person name="Henrissat B."/>
            <person name="Schoch C.L."/>
            <person name="Horwitz B.A."/>
            <person name="Barry K.W."/>
            <person name="Condon B.J."/>
            <person name="Copeland A.C."/>
            <person name="Dhillon B."/>
            <person name="Glaser F."/>
            <person name="Hesse C.N."/>
            <person name="Kosti I."/>
            <person name="LaButti K."/>
            <person name="Lindquist E.A."/>
            <person name="Lucas S."/>
            <person name="Salamov A.A."/>
            <person name="Bradshaw R.E."/>
            <person name="Ciuffetti L."/>
            <person name="Hamelin R.C."/>
            <person name="Kema G.H.J."/>
            <person name="Lawrence C."/>
            <person name="Scott J.A."/>
            <person name="Spatafora J.W."/>
            <person name="Turgeon B.G."/>
            <person name="de Wit P.J.G.M."/>
            <person name="Zhong S."/>
            <person name="Goodwin S.B."/>
            <person name="Grigoriev I.V."/>
        </authorList>
    </citation>
    <scope>NUCLEOTIDE SEQUENCE [LARGE SCALE GENOMIC DNA]</scope>
    <source>
        <strain evidence="1 2">UAMH 10762</strain>
    </source>
</reference>
<dbReference type="RefSeq" id="XP_007675929.1">
    <property type="nucleotide sequence ID" value="XM_007677739.1"/>
</dbReference>
<sequence length="116" mass="12858">MIGSRIFRVAGDPIAATSYANSSVYWPHIKRTLSKHRLLQLQTINEYRLHNPREPQETFLEALGVQDTGAATRKATWGDSATALSGLAAERVNDYTDGCAAFLLLRSLLERLTTPL</sequence>
<evidence type="ECO:0000313" key="2">
    <source>
        <dbReference type="Proteomes" id="UP000011761"/>
    </source>
</evidence>
<dbReference type="Proteomes" id="UP000011761">
    <property type="component" value="Unassembled WGS sequence"/>
</dbReference>
<keyword evidence="2" id="KW-1185">Reference proteome</keyword>
<dbReference type="EMBL" id="KB445554">
    <property type="protein sequence ID" value="EMC97662.1"/>
    <property type="molecule type" value="Genomic_DNA"/>
</dbReference>
<organism evidence="1 2">
    <name type="scientific">Baudoinia panamericana (strain UAMH 10762)</name>
    <name type="common">Angels' share fungus</name>
    <name type="synonym">Baudoinia compniacensis (strain UAMH 10762)</name>
    <dbReference type="NCBI Taxonomy" id="717646"/>
    <lineage>
        <taxon>Eukaryota</taxon>
        <taxon>Fungi</taxon>
        <taxon>Dikarya</taxon>
        <taxon>Ascomycota</taxon>
        <taxon>Pezizomycotina</taxon>
        <taxon>Dothideomycetes</taxon>
        <taxon>Dothideomycetidae</taxon>
        <taxon>Mycosphaerellales</taxon>
        <taxon>Teratosphaeriaceae</taxon>
        <taxon>Baudoinia</taxon>
    </lineage>
</organism>
<dbReference type="KEGG" id="bcom:BAUCODRAFT_462553"/>
<name>M2LT23_BAUPA</name>
<gene>
    <name evidence="1" type="ORF">BAUCODRAFT_462553</name>
</gene>
<proteinExistence type="predicted"/>
<dbReference type="GeneID" id="19114561"/>
<dbReference type="HOGENOM" id="CLU_2096436_0_0_1"/>
<accession>M2LT23</accession>
<dbReference type="AlphaFoldDB" id="M2LT23"/>
<protein>
    <submittedName>
        <fullName evidence="1">Uncharacterized protein</fullName>
    </submittedName>
</protein>
<evidence type="ECO:0000313" key="1">
    <source>
        <dbReference type="EMBL" id="EMC97662.1"/>
    </source>
</evidence>